<feature type="region of interest" description="Disordered" evidence="1">
    <location>
        <begin position="77"/>
        <end position="147"/>
    </location>
</feature>
<keyword evidence="3" id="KW-1185">Reference proteome</keyword>
<gene>
    <name evidence="2" type="ORF">PCANC_13905</name>
</gene>
<reference evidence="2 3" key="1">
    <citation type="submission" date="2017-11" db="EMBL/GenBank/DDBJ databases">
        <title>De novo assembly and phasing of dikaryotic genomes from two isolates of Puccinia coronata f. sp. avenae, the causal agent of oat crown rust.</title>
        <authorList>
            <person name="Miller M.E."/>
            <person name="Zhang Y."/>
            <person name="Omidvar V."/>
            <person name="Sperschneider J."/>
            <person name="Schwessinger B."/>
            <person name="Raley C."/>
            <person name="Palmer J.M."/>
            <person name="Garnica D."/>
            <person name="Upadhyaya N."/>
            <person name="Rathjen J."/>
            <person name="Taylor J.M."/>
            <person name="Park R.F."/>
            <person name="Dodds P.N."/>
            <person name="Hirsch C.D."/>
            <person name="Kianian S.F."/>
            <person name="Figueroa M."/>
        </authorList>
    </citation>
    <scope>NUCLEOTIDE SEQUENCE [LARGE SCALE GENOMIC DNA]</scope>
    <source>
        <strain evidence="2">12NC29</strain>
    </source>
</reference>
<sequence length="147" mass="16281">MAPEFNQRITQTRTGTTIPLGGLPGEELPPENLGRYNKETTSPPAGKIFVDPNGQIDDNQAAEILLSWRQPSFYAVKSCSSSNDNHKQEPQAQKLPRKRQMSNLAQQTPSYPINSRSSTDNHGEEPKSAQQLLSSTISCPTKHKMAY</sequence>
<protein>
    <submittedName>
        <fullName evidence="2">Uncharacterized protein</fullName>
    </submittedName>
</protein>
<evidence type="ECO:0000256" key="1">
    <source>
        <dbReference type="SAM" id="MobiDB-lite"/>
    </source>
</evidence>
<proteinExistence type="predicted"/>
<name>A0A2N5SPT8_9BASI</name>
<dbReference type="Proteomes" id="UP000235388">
    <property type="component" value="Unassembled WGS sequence"/>
</dbReference>
<dbReference type="AlphaFoldDB" id="A0A2N5SPT8"/>
<feature type="compositionally biased region" description="Low complexity" evidence="1">
    <location>
        <begin position="7"/>
        <end position="21"/>
    </location>
</feature>
<evidence type="ECO:0000313" key="3">
    <source>
        <dbReference type="Proteomes" id="UP000235388"/>
    </source>
</evidence>
<feature type="compositionally biased region" description="Polar residues" evidence="1">
    <location>
        <begin position="128"/>
        <end position="139"/>
    </location>
</feature>
<evidence type="ECO:0000313" key="2">
    <source>
        <dbReference type="EMBL" id="PLW15231.1"/>
    </source>
</evidence>
<comment type="caution">
    <text evidence="2">The sequence shown here is derived from an EMBL/GenBank/DDBJ whole genome shotgun (WGS) entry which is preliminary data.</text>
</comment>
<accession>A0A2N5SPT8</accession>
<feature type="compositionally biased region" description="Polar residues" evidence="1">
    <location>
        <begin position="101"/>
        <end position="118"/>
    </location>
</feature>
<organism evidence="2 3">
    <name type="scientific">Puccinia coronata f. sp. avenae</name>
    <dbReference type="NCBI Taxonomy" id="200324"/>
    <lineage>
        <taxon>Eukaryota</taxon>
        <taxon>Fungi</taxon>
        <taxon>Dikarya</taxon>
        <taxon>Basidiomycota</taxon>
        <taxon>Pucciniomycotina</taxon>
        <taxon>Pucciniomycetes</taxon>
        <taxon>Pucciniales</taxon>
        <taxon>Pucciniaceae</taxon>
        <taxon>Puccinia</taxon>
    </lineage>
</organism>
<feature type="region of interest" description="Disordered" evidence="1">
    <location>
        <begin position="1"/>
        <end position="54"/>
    </location>
</feature>
<dbReference type="EMBL" id="PGCJ01000901">
    <property type="protein sequence ID" value="PLW15231.1"/>
    <property type="molecule type" value="Genomic_DNA"/>
</dbReference>